<evidence type="ECO:0000313" key="1">
    <source>
        <dbReference type="EMBL" id="QGX04046.1"/>
    </source>
</evidence>
<organism evidence="1 2">
    <name type="scientific">Beggiatoa leptomitoformis</name>
    <dbReference type="NCBI Taxonomy" id="288004"/>
    <lineage>
        <taxon>Bacteria</taxon>
        <taxon>Pseudomonadati</taxon>
        <taxon>Pseudomonadota</taxon>
        <taxon>Gammaproteobacteria</taxon>
        <taxon>Thiotrichales</taxon>
        <taxon>Thiotrichaceae</taxon>
        <taxon>Beggiatoa</taxon>
    </lineage>
</organism>
<proteinExistence type="predicted"/>
<accession>A0A650GDQ4</accession>
<keyword evidence="2" id="KW-1185">Reference proteome</keyword>
<protein>
    <submittedName>
        <fullName evidence="1">Uncharacterized protein</fullName>
    </submittedName>
</protein>
<dbReference type="AlphaFoldDB" id="A0A650GDQ4"/>
<evidence type="ECO:0000313" key="2">
    <source>
        <dbReference type="Proteomes" id="UP000234271"/>
    </source>
</evidence>
<gene>
    <name evidence="1" type="ORF">BLE401_18475</name>
</gene>
<name>A0A650GDQ4_9GAMM</name>
<dbReference type="RefSeq" id="WP_161575424.1">
    <property type="nucleotide sequence ID" value="NZ_CP012373.2"/>
</dbReference>
<sequence>MTSTHTQPCRWCDVPTDTQQLHTVKITRSLQNPPPPDSIEEWSLCPRCFEQYEKM</sequence>
<dbReference type="EMBL" id="CP018889">
    <property type="protein sequence ID" value="QGX04046.1"/>
    <property type="molecule type" value="Genomic_DNA"/>
</dbReference>
<reference evidence="2" key="1">
    <citation type="submission" date="2016-12" db="EMBL/GenBank/DDBJ databases">
        <title>Complete Genome Sequence of Beggiatoa leptomitiformis D-401.</title>
        <authorList>
            <person name="Fomenkov A."/>
            <person name="Vincze T."/>
            <person name="Grabovich M."/>
            <person name="Anton B.P."/>
            <person name="Dubinina G."/>
            <person name="Orlova M."/>
            <person name="Belousova E."/>
            <person name="Roberts R.J."/>
        </authorList>
    </citation>
    <scope>NUCLEOTIDE SEQUENCE [LARGE SCALE GENOMIC DNA]</scope>
    <source>
        <strain evidence="2">D-401</strain>
    </source>
</reference>
<dbReference type="Proteomes" id="UP000234271">
    <property type="component" value="Chromosome"/>
</dbReference>
<dbReference type="OrthoDB" id="9901225at2"/>